<reference evidence="1" key="1">
    <citation type="submission" date="2018-11" db="EMBL/GenBank/DDBJ databases">
        <title>The sequence and de novo assembly of Larimichthys crocea genome using PacBio and Hi-C technologies.</title>
        <authorList>
            <person name="Xu P."/>
            <person name="Chen B."/>
            <person name="Zhou Z."/>
            <person name="Ke Q."/>
            <person name="Wu Y."/>
            <person name="Bai H."/>
            <person name="Pu F."/>
        </authorList>
    </citation>
    <scope>NUCLEOTIDE SEQUENCE</scope>
    <source>
        <tissue evidence="1">Muscle</tissue>
    </source>
</reference>
<comment type="caution">
    <text evidence="1">The sequence shown here is derived from an EMBL/GenBank/DDBJ whole genome shotgun (WGS) entry which is preliminary data.</text>
</comment>
<evidence type="ECO:0000313" key="1">
    <source>
        <dbReference type="EMBL" id="TMS13675.1"/>
    </source>
</evidence>
<evidence type="ECO:0000313" key="2">
    <source>
        <dbReference type="Proteomes" id="UP000793456"/>
    </source>
</evidence>
<organism evidence="1 2">
    <name type="scientific">Larimichthys crocea</name>
    <name type="common">Large yellow croaker</name>
    <name type="synonym">Pseudosciaena crocea</name>
    <dbReference type="NCBI Taxonomy" id="215358"/>
    <lineage>
        <taxon>Eukaryota</taxon>
        <taxon>Metazoa</taxon>
        <taxon>Chordata</taxon>
        <taxon>Craniata</taxon>
        <taxon>Vertebrata</taxon>
        <taxon>Euteleostomi</taxon>
        <taxon>Actinopterygii</taxon>
        <taxon>Neopterygii</taxon>
        <taxon>Teleostei</taxon>
        <taxon>Neoteleostei</taxon>
        <taxon>Acanthomorphata</taxon>
        <taxon>Eupercaria</taxon>
        <taxon>Sciaenidae</taxon>
        <taxon>Larimichthys</taxon>
    </lineage>
</organism>
<sequence length="156" mass="17116">MGSLSQQHIHLSSTNGQETANTKTTNSSIISSHVPLSSEQLKQHPLQLKSPEPHQQNHQNHSQPQSQTQAHTQFITVPSTQVLLEHNQMILLQQPLVHHGQNTSKVVSVQGIQPGQDLGPVHVQYLHMDRELLAPSVTETQSQQGTVVSEQSSGCP</sequence>
<accession>A0ACD3R2Q0</accession>
<gene>
    <name evidence="1" type="ORF">E3U43_018750</name>
</gene>
<name>A0ACD3R2Q0_LARCR</name>
<dbReference type="Proteomes" id="UP000793456">
    <property type="component" value="Chromosome XI"/>
</dbReference>
<dbReference type="EMBL" id="CM011684">
    <property type="protein sequence ID" value="TMS13675.1"/>
    <property type="molecule type" value="Genomic_DNA"/>
</dbReference>
<proteinExistence type="predicted"/>
<keyword evidence="2" id="KW-1185">Reference proteome</keyword>
<protein>
    <submittedName>
        <fullName evidence="1">Uncharacterized protein</fullName>
    </submittedName>
</protein>